<proteinExistence type="predicted"/>
<gene>
    <name evidence="3" type="ORF">BCR32DRAFT_285665</name>
</gene>
<feature type="coiled-coil region" evidence="1">
    <location>
        <begin position="63"/>
        <end position="90"/>
    </location>
</feature>
<comment type="caution">
    <text evidence="3">The sequence shown here is derived from an EMBL/GenBank/DDBJ whole genome shotgun (WGS) entry which is preliminary data.</text>
</comment>
<evidence type="ECO:0000313" key="4">
    <source>
        <dbReference type="Proteomes" id="UP000193944"/>
    </source>
</evidence>
<feature type="compositionally biased region" description="Polar residues" evidence="2">
    <location>
        <begin position="97"/>
        <end position="109"/>
    </location>
</feature>
<keyword evidence="4" id="KW-1185">Reference proteome</keyword>
<reference evidence="3 4" key="2">
    <citation type="submission" date="2016-08" db="EMBL/GenBank/DDBJ databases">
        <title>Pervasive Adenine N6-methylation of Active Genes in Fungi.</title>
        <authorList>
            <consortium name="DOE Joint Genome Institute"/>
            <person name="Mondo S.J."/>
            <person name="Dannebaum R.O."/>
            <person name="Kuo R.C."/>
            <person name="Labutti K."/>
            <person name="Haridas S."/>
            <person name="Kuo A."/>
            <person name="Salamov A."/>
            <person name="Ahrendt S.R."/>
            <person name="Lipzen A."/>
            <person name="Sullivan W."/>
            <person name="Andreopoulos W.B."/>
            <person name="Clum A."/>
            <person name="Lindquist E."/>
            <person name="Daum C."/>
            <person name="Ramamoorthy G.K."/>
            <person name="Gryganskyi A."/>
            <person name="Culley D."/>
            <person name="Magnuson J.K."/>
            <person name="James T.Y."/>
            <person name="O'Malley M.A."/>
            <person name="Stajich J.E."/>
            <person name="Spatafora J.W."/>
            <person name="Visel A."/>
            <person name="Grigoriev I.V."/>
        </authorList>
    </citation>
    <scope>NUCLEOTIDE SEQUENCE [LARGE SCALE GENOMIC DNA]</scope>
    <source>
        <strain evidence="3 4">S4</strain>
    </source>
</reference>
<organism evidence="3 4">
    <name type="scientific">Anaeromyces robustus</name>
    <dbReference type="NCBI Taxonomy" id="1754192"/>
    <lineage>
        <taxon>Eukaryota</taxon>
        <taxon>Fungi</taxon>
        <taxon>Fungi incertae sedis</taxon>
        <taxon>Chytridiomycota</taxon>
        <taxon>Chytridiomycota incertae sedis</taxon>
        <taxon>Neocallimastigomycetes</taxon>
        <taxon>Neocallimastigales</taxon>
        <taxon>Neocallimastigaceae</taxon>
        <taxon>Anaeromyces</taxon>
    </lineage>
</organism>
<evidence type="ECO:0000256" key="2">
    <source>
        <dbReference type="SAM" id="MobiDB-lite"/>
    </source>
</evidence>
<dbReference type="EMBL" id="MCFG01000389">
    <property type="protein sequence ID" value="ORX73430.1"/>
    <property type="molecule type" value="Genomic_DNA"/>
</dbReference>
<reference evidence="3 4" key="1">
    <citation type="submission" date="2016-08" db="EMBL/GenBank/DDBJ databases">
        <title>A Parts List for Fungal Cellulosomes Revealed by Comparative Genomics.</title>
        <authorList>
            <consortium name="DOE Joint Genome Institute"/>
            <person name="Haitjema C.H."/>
            <person name="Gilmore S.P."/>
            <person name="Henske J.K."/>
            <person name="Solomon K.V."/>
            <person name="De Groot R."/>
            <person name="Kuo A."/>
            <person name="Mondo S.J."/>
            <person name="Salamov A.A."/>
            <person name="Labutti K."/>
            <person name="Zhao Z."/>
            <person name="Chiniquy J."/>
            <person name="Barry K."/>
            <person name="Brewer H.M."/>
            <person name="Purvine S.O."/>
            <person name="Wright A.T."/>
            <person name="Boxma B."/>
            <person name="Van Alen T."/>
            <person name="Hackstein J.H."/>
            <person name="Baker S.E."/>
            <person name="Grigoriev I.V."/>
            <person name="O'Malley M.A."/>
        </authorList>
    </citation>
    <scope>NUCLEOTIDE SEQUENCE [LARGE SCALE GENOMIC DNA]</scope>
    <source>
        <strain evidence="3 4">S4</strain>
    </source>
</reference>
<feature type="region of interest" description="Disordered" evidence="2">
    <location>
        <begin position="97"/>
        <end position="118"/>
    </location>
</feature>
<sequence>MTEIDIPLPIIGDGNQDVKNNQEDKFRRLKSLIAYNESIEDFNDIFLELFDDLPTDEKEKISVLDYENAIKIAFAEAEDLERACKIAEKAARILGETKTSQKQTYNNNNKNRKIHQKL</sequence>
<name>A0A1Y1WIM9_9FUNG</name>
<protein>
    <submittedName>
        <fullName evidence="3">Uncharacterized protein</fullName>
    </submittedName>
</protein>
<dbReference type="Proteomes" id="UP000193944">
    <property type="component" value="Unassembled WGS sequence"/>
</dbReference>
<dbReference type="AlphaFoldDB" id="A0A1Y1WIM9"/>
<keyword evidence="1" id="KW-0175">Coiled coil</keyword>
<accession>A0A1Y1WIM9</accession>
<evidence type="ECO:0000256" key="1">
    <source>
        <dbReference type="SAM" id="Coils"/>
    </source>
</evidence>
<evidence type="ECO:0000313" key="3">
    <source>
        <dbReference type="EMBL" id="ORX73430.1"/>
    </source>
</evidence>